<evidence type="ECO:0000313" key="1">
    <source>
        <dbReference type="EMBL" id="KMM38562.1"/>
    </source>
</evidence>
<dbReference type="AlphaFoldDB" id="A0A0J6FW10"/>
<keyword evidence="2" id="KW-1185">Reference proteome</keyword>
<dbReference type="RefSeq" id="WP_048309678.1">
    <property type="nucleotide sequence ID" value="NZ_CP119526.1"/>
</dbReference>
<dbReference type="Proteomes" id="UP000035996">
    <property type="component" value="Unassembled WGS sequence"/>
</dbReference>
<proteinExistence type="predicted"/>
<dbReference type="EMBL" id="LELK01000001">
    <property type="protein sequence ID" value="KMM38562.1"/>
    <property type="molecule type" value="Genomic_DNA"/>
</dbReference>
<evidence type="ECO:0000313" key="2">
    <source>
        <dbReference type="Proteomes" id="UP000035996"/>
    </source>
</evidence>
<protein>
    <recommendedName>
        <fullName evidence="3">YneQ</fullName>
    </recommendedName>
</protein>
<gene>
    <name evidence="1" type="ORF">AB986_04570</name>
</gene>
<sequence length="104" mass="12236">MAFGLSKRELAEWKERVASGEVALLTHFWYDPRFPEYKTVTKAGCSNKATLARWGEKYGLKAEWMHDREEFPHFDLLGDDQFRILQSEGLNSHINRFNLKPTFK</sequence>
<dbReference type="OrthoDB" id="2361368at2"/>
<reference evidence="1" key="1">
    <citation type="submission" date="2015-06" db="EMBL/GenBank/DDBJ databases">
        <authorList>
            <person name="Liu B."/>
            <person name="Wang J."/>
            <person name="Zhu Y."/>
            <person name="Liu G."/>
            <person name="Chen Q."/>
            <person name="Zheng C."/>
            <person name="Che J."/>
            <person name="Ge C."/>
            <person name="Shi H."/>
            <person name="Pan Z."/>
            <person name="Liu X."/>
        </authorList>
    </citation>
    <scope>NUCLEOTIDE SEQUENCE [LARGE SCALE GENOMIC DNA]</scope>
    <source>
        <strain evidence="1">DSM 16346</strain>
    </source>
</reference>
<dbReference type="PATRIC" id="fig|157733.3.peg.3143"/>
<organism evidence="1 2">
    <name type="scientific">Guptibacillus hwajinpoensis</name>
    <dbReference type="NCBI Taxonomy" id="208199"/>
    <lineage>
        <taxon>Bacteria</taxon>
        <taxon>Bacillati</taxon>
        <taxon>Bacillota</taxon>
        <taxon>Bacilli</taxon>
        <taxon>Bacillales</taxon>
        <taxon>Guptibacillaceae</taxon>
        <taxon>Guptibacillus</taxon>
    </lineage>
</organism>
<name>A0A0J6FW10_9BACL</name>
<accession>A0A0J6FW10</accession>
<dbReference type="STRING" id="157733.AB986_04570"/>
<comment type="caution">
    <text evidence="1">The sequence shown here is derived from an EMBL/GenBank/DDBJ whole genome shotgun (WGS) entry which is preliminary data.</text>
</comment>
<evidence type="ECO:0008006" key="3">
    <source>
        <dbReference type="Google" id="ProtNLM"/>
    </source>
</evidence>